<organism evidence="7 8">
    <name type="scientific">Ornithorhynchus anatinus</name>
    <name type="common">Duckbill platypus</name>
    <dbReference type="NCBI Taxonomy" id="9258"/>
    <lineage>
        <taxon>Eukaryota</taxon>
        <taxon>Metazoa</taxon>
        <taxon>Chordata</taxon>
        <taxon>Craniata</taxon>
        <taxon>Vertebrata</taxon>
        <taxon>Euteleostomi</taxon>
        <taxon>Mammalia</taxon>
        <taxon>Monotremata</taxon>
        <taxon>Ornithorhynchidae</taxon>
        <taxon>Ornithorhynchus</taxon>
    </lineage>
</organism>
<dbReference type="InterPro" id="IPR001356">
    <property type="entry name" value="HD"/>
</dbReference>
<dbReference type="PANTHER" id="PTHR10390:SF34">
    <property type="entry name" value="ANOMALOUS HOMEOBOX PROTEIN"/>
    <property type="match status" value="1"/>
</dbReference>
<dbReference type="FunFam" id="1.10.10.60:FF:000412">
    <property type="entry name" value="Anomalous homeobox"/>
    <property type="match status" value="1"/>
</dbReference>
<dbReference type="Pfam" id="PF05920">
    <property type="entry name" value="Homeobox_KN"/>
    <property type="match status" value="1"/>
</dbReference>
<feature type="compositionally biased region" description="Low complexity" evidence="5">
    <location>
        <begin position="224"/>
        <end position="240"/>
    </location>
</feature>
<dbReference type="Pfam" id="PF16878">
    <property type="entry name" value="SIX1_SD"/>
    <property type="match status" value="1"/>
</dbReference>
<dbReference type="GO" id="GO:0000978">
    <property type="term" value="F:RNA polymerase II cis-regulatory region sequence-specific DNA binding"/>
    <property type="evidence" value="ECO:0000318"/>
    <property type="project" value="GO_Central"/>
</dbReference>
<dbReference type="Bgee" id="ENSOANG00000006862">
    <property type="expression patterns" value="Expressed in testis and 1 other cell type or tissue"/>
</dbReference>
<evidence type="ECO:0000259" key="6">
    <source>
        <dbReference type="PROSITE" id="PS50071"/>
    </source>
</evidence>
<dbReference type="PANTHER" id="PTHR10390">
    <property type="entry name" value="HOMEOBOX PROTEIN SIX"/>
    <property type="match status" value="1"/>
</dbReference>
<comment type="subcellular location">
    <subcellularLocation>
        <location evidence="4">Nucleus</location>
    </subcellularLocation>
</comment>
<dbReference type="Gene3D" id="1.10.10.60">
    <property type="entry name" value="Homeodomain-like"/>
    <property type="match status" value="1"/>
</dbReference>
<dbReference type="eggNOG" id="KOG0775">
    <property type="taxonomic scope" value="Eukaryota"/>
</dbReference>
<dbReference type="GO" id="GO:0000981">
    <property type="term" value="F:DNA-binding transcription factor activity, RNA polymerase II-specific"/>
    <property type="evidence" value="ECO:0000318"/>
    <property type="project" value="GO_Central"/>
</dbReference>
<sequence>MKELLILLNQAPSSHPPQDELVQLAGQFCRDFQDNPLELEPLVEALIKSEYLKYFLTNSDVVRACVFFYVHRRQHQAACKLLEGCKAVEGRKELVQLWNEIHYHRAMDKCNASFLTPVQKYRSRKRNPPPPSLCPEGVKSRNHPKEVRQKLLRFALEVTVHPNKEQQESLAVETNLQLHQVSTWFANYRRRYQKTVPRQQDPPWHLAPIGNSTEDSRSQPVKESYLSEPSGEASSSSPVV</sequence>
<proteinExistence type="predicted"/>
<feature type="domain" description="Homeobox" evidence="6">
    <location>
        <begin position="135"/>
        <end position="195"/>
    </location>
</feature>
<keyword evidence="3 4" id="KW-0539">Nucleus</keyword>
<evidence type="ECO:0000256" key="3">
    <source>
        <dbReference type="ARBA" id="ARBA00023242"/>
    </source>
</evidence>
<evidence type="ECO:0000313" key="8">
    <source>
        <dbReference type="Proteomes" id="UP000002279"/>
    </source>
</evidence>
<dbReference type="InterPro" id="IPR031701">
    <property type="entry name" value="SIX1_SD"/>
</dbReference>
<keyword evidence="2 4" id="KW-0371">Homeobox</keyword>
<dbReference type="SUPFAM" id="SSF46689">
    <property type="entry name" value="Homeodomain-like"/>
    <property type="match status" value="1"/>
</dbReference>
<dbReference type="InterPro" id="IPR009057">
    <property type="entry name" value="Homeodomain-like_sf"/>
</dbReference>
<dbReference type="GO" id="GO:0006357">
    <property type="term" value="P:regulation of transcription by RNA polymerase II"/>
    <property type="evidence" value="ECO:0000318"/>
    <property type="project" value="GO_Central"/>
</dbReference>
<dbReference type="STRING" id="9258.ENSOANP00000010937"/>
<dbReference type="InParanoid" id="F6Q0C8"/>
<dbReference type="GO" id="GO:0048741">
    <property type="term" value="P:skeletal muscle fiber development"/>
    <property type="evidence" value="ECO:0000318"/>
    <property type="project" value="GO_Central"/>
</dbReference>
<dbReference type="SMART" id="SM00389">
    <property type="entry name" value="HOX"/>
    <property type="match status" value="1"/>
</dbReference>
<dbReference type="GO" id="GO:0005667">
    <property type="term" value="C:transcription regulator complex"/>
    <property type="evidence" value="ECO:0000318"/>
    <property type="project" value="GO_Central"/>
</dbReference>
<reference evidence="7" key="2">
    <citation type="submission" date="2025-08" db="UniProtKB">
        <authorList>
            <consortium name="Ensembl"/>
        </authorList>
    </citation>
    <scope>IDENTIFICATION</scope>
    <source>
        <strain evidence="7">Glennie</strain>
    </source>
</reference>
<keyword evidence="8" id="KW-1185">Reference proteome</keyword>
<evidence type="ECO:0000313" key="7">
    <source>
        <dbReference type="Ensembl" id="ENSOANP00000010937.2"/>
    </source>
</evidence>
<dbReference type="InterPro" id="IPR008422">
    <property type="entry name" value="KN_HD"/>
</dbReference>
<evidence type="ECO:0000256" key="4">
    <source>
        <dbReference type="PROSITE-ProRule" id="PRU00108"/>
    </source>
</evidence>
<evidence type="ECO:0000256" key="5">
    <source>
        <dbReference type="SAM" id="MobiDB-lite"/>
    </source>
</evidence>
<reference evidence="7" key="3">
    <citation type="submission" date="2025-09" db="UniProtKB">
        <authorList>
            <consortium name="Ensembl"/>
        </authorList>
    </citation>
    <scope>IDENTIFICATION</scope>
    <source>
        <strain evidence="7">Glennie</strain>
    </source>
</reference>
<dbReference type="GO" id="GO:0005634">
    <property type="term" value="C:nucleus"/>
    <property type="evidence" value="ECO:0000318"/>
    <property type="project" value="GO_Central"/>
</dbReference>
<dbReference type="PROSITE" id="PS50071">
    <property type="entry name" value="HOMEOBOX_2"/>
    <property type="match status" value="1"/>
</dbReference>
<dbReference type="OMA" id="EEMVELW"/>
<protein>
    <recommendedName>
        <fullName evidence="6">Homeobox domain-containing protein</fullName>
    </recommendedName>
</protein>
<dbReference type="HOGENOM" id="CLU_041997_0_0_1"/>
<evidence type="ECO:0000256" key="1">
    <source>
        <dbReference type="ARBA" id="ARBA00023125"/>
    </source>
</evidence>
<dbReference type="GeneTree" id="ENSGT00390000013263"/>
<dbReference type="Proteomes" id="UP000002279">
    <property type="component" value="Chromosome 2"/>
</dbReference>
<dbReference type="GO" id="GO:0014857">
    <property type="term" value="P:regulation of skeletal muscle cell proliferation"/>
    <property type="evidence" value="ECO:0000318"/>
    <property type="project" value="GO_Central"/>
</dbReference>
<dbReference type="AlphaFoldDB" id="F6Q0C8"/>
<reference evidence="7 8" key="1">
    <citation type="journal article" date="2008" name="Nature">
        <title>Genome analysis of the platypus reveals unique signatures of evolution.</title>
        <authorList>
            <person name="Warren W.C."/>
            <person name="Hillier L.W."/>
            <person name="Marshall Graves J.A."/>
            <person name="Birney E."/>
            <person name="Ponting C.P."/>
            <person name="Grutzner F."/>
            <person name="Belov K."/>
            <person name="Miller W."/>
            <person name="Clarke L."/>
            <person name="Chinwalla A.T."/>
            <person name="Yang S.P."/>
            <person name="Heger A."/>
            <person name="Locke D.P."/>
            <person name="Miethke P."/>
            <person name="Waters P.D."/>
            <person name="Veyrunes F."/>
            <person name="Fulton L."/>
            <person name="Fulton B."/>
            <person name="Graves T."/>
            <person name="Wallis J."/>
            <person name="Puente X.S."/>
            <person name="Lopez-Otin C."/>
            <person name="Ordonez G.R."/>
            <person name="Eichler E.E."/>
            <person name="Chen L."/>
            <person name="Cheng Z."/>
            <person name="Deakin J.E."/>
            <person name="Alsop A."/>
            <person name="Thompson K."/>
            <person name="Kirby P."/>
            <person name="Papenfuss A.T."/>
            <person name="Wakefield M.J."/>
            <person name="Olender T."/>
            <person name="Lancet D."/>
            <person name="Huttley G.A."/>
            <person name="Smit A.F."/>
            <person name="Pask A."/>
            <person name="Temple-Smith P."/>
            <person name="Batzer M.A."/>
            <person name="Walker J.A."/>
            <person name="Konkel M.K."/>
            <person name="Harris R.S."/>
            <person name="Whittington C.M."/>
            <person name="Wong E.S."/>
            <person name="Gemmell N.J."/>
            <person name="Buschiazzo E."/>
            <person name="Vargas Jentzsch I.M."/>
            <person name="Merkel A."/>
            <person name="Schmitz J."/>
            <person name="Zemann A."/>
            <person name="Churakov G."/>
            <person name="Kriegs J.O."/>
            <person name="Brosius J."/>
            <person name="Murchison E.P."/>
            <person name="Sachidanandam R."/>
            <person name="Smith C."/>
            <person name="Hannon G.J."/>
            <person name="Tsend-Ayush E."/>
            <person name="McMillan D."/>
            <person name="Attenborough R."/>
            <person name="Rens W."/>
            <person name="Ferguson-Smith M."/>
            <person name="Lefevre C.M."/>
            <person name="Sharp J.A."/>
            <person name="Nicholas K.R."/>
            <person name="Ray D.A."/>
            <person name="Kube M."/>
            <person name="Reinhardt R."/>
            <person name="Pringle T.H."/>
            <person name="Taylor J."/>
            <person name="Jones R.C."/>
            <person name="Nixon B."/>
            <person name="Dacheux J.L."/>
            <person name="Niwa H."/>
            <person name="Sekita Y."/>
            <person name="Huang X."/>
            <person name="Stark A."/>
            <person name="Kheradpour P."/>
            <person name="Kellis M."/>
            <person name="Flicek P."/>
            <person name="Chen Y."/>
            <person name="Webber C."/>
            <person name="Hardison R."/>
            <person name="Nelson J."/>
            <person name="Hallsworth-Pepin K."/>
            <person name="Delehaunty K."/>
            <person name="Markovic C."/>
            <person name="Minx P."/>
            <person name="Feng Y."/>
            <person name="Kremitzki C."/>
            <person name="Mitreva M."/>
            <person name="Glasscock J."/>
            <person name="Wylie T."/>
            <person name="Wohldmann P."/>
            <person name="Thiru P."/>
            <person name="Nhan M.N."/>
            <person name="Pohl C.S."/>
            <person name="Smith S.M."/>
            <person name="Hou S."/>
            <person name="Nefedov M."/>
            <person name="de Jong P.J."/>
            <person name="Renfree M.B."/>
            <person name="Mardis E.R."/>
            <person name="Wilson R.K."/>
        </authorList>
    </citation>
    <scope>NUCLEOTIDE SEQUENCE [LARGE SCALE GENOMIC DNA]</scope>
    <source>
        <strain evidence="7 8">Glennie</strain>
    </source>
</reference>
<evidence type="ECO:0000256" key="2">
    <source>
        <dbReference type="ARBA" id="ARBA00023155"/>
    </source>
</evidence>
<feature type="compositionally biased region" description="Polar residues" evidence="5">
    <location>
        <begin position="210"/>
        <end position="221"/>
    </location>
</feature>
<feature type="region of interest" description="Disordered" evidence="5">
    <location>
        <begin position="195"/>
        <end position="240"/>
    </location>
</feature>
<dbReference type="CDD" id="cd00086">
    <property type="entry name" value="homeodomain"/>
    <property type="match status" value="1"/>
</dbReference>
<feature type="region of interest" description="Disordered" evidence="5">
    <location>
        <begin position="121"/>
        <end position="144"/>
    </location>
</feature>
<keyword evidence="1 4" id="KW-0238">DNA-binding</keyword>
<feature type="DNA-binding region" description="Homeobox" evidence="4">
    <location>
        <begin position="137"/>
        <end position="196"/>
    </location>
</feature>
<name>F6Q0C8_ORNAN</name>
<dbReference type="FunCoup" id="F6Q0C8">
    <property type="interactions" value="6"/>
</dbReference>
<accession>F6Q0C8</accession>
<dbReference type="Ensembl" id="ENSOANT00000010939.3">
    <property type="protein sequence ID" value="ENSOANP00000010937.2"/>
    <property type="gene ID" value="ENSOANG00000006862.3"/>
</dbReference>